<proteinExistence type="predicted"/>
<protein>
    <submittedName>
        <fullName evidence="1">Uncharacterized protein</fullName>
    </submittedName>
</protein>
<dbReference type="AlphaFoldDB" id="M6V8P4"/>
<organism evidence="1 2">
    <name type="scientific">Leptospira santarosai str. ZUN179</name>
    <dbReference type="NCBI Taxonomy" id="1049985"/>
    <lineage>
        <taxon>Bacteria</taxon>
        <taxon>Pseudomonadati</taxon>
        <taxon>Spirochaetota</taxon>
        <taxon>Spirochaetia</taxon>
        <taxon>Leptospirales</taxon>
        <taxon>Leptospiraceae</taxon>
        <taxon>Leptospira</taxon>
    </lineage>
</organism>
<accession>M6V8P4</accession>
<dbReference type="Proteomes" id="UP000012160">
    <property type="component" value="Unassembled WGS sequence"/>
</dbReference>
<evidence type="ECO:0000313" key="2">
    <source>
        <dbReference type="Proteomes" id="UP000012160"/>
    </source>
</evidence>
<reference evidence="1 2" key="1">
    <citation type="submission" date="2013-01" db="EMBL/GenBank/DDBJ databases">
        <authorList>
            <person name="Harkins D.M."/>
            <person name="Durkin A.S."/>
            <person name="Brinkac L.M."/>
            <person name="Haft D.H."/>
            <person name="Selengut J.D."/>
            <person name="Sanka R."/>
            <person name="DePew J."/>
            <person name="Purushe J."/>
            <person name="Matthias M.A."/>
            <person name="Vinetz J.M."/>
            <person name="Sutton G.G."/>
            <person name="Nierman W.C."/>
            <person name="Fouts D.E."/>
        </authorList>
    </citation>
    <scope>NUCLEOTIDE SEQUENCE [LARGE SCALE GENOMIC DNA]</scope>
    <source>
        <strain evidence="1 2">ZUN179</strain>
    </source>
</reference>
<dbReference type="EMBL" id="AHOQ02000027">
    <property type="protein sequence ID" value="EMO45883.1"/>
    <property type="molecule type" value="Genomic_DNA"/>
</dbReference>
<comment type="caution">
    <text evidence="1">The sequence shown here is derived from an EMBL/GenBank/DDBJ whole genome shotgun (WGS) entry which is preliminary data.</text>
</comment>
<gene>
    <name evidence="1" type="ORF">LEP1GSC187_3683</name>
</gene>
<sequence length="37" mass="4536">MKRTFGSFYKMNFSLEVFSQNGNFIRRFDFRIVTFGF</sequence>
<name>M6V8P4_9LEPT</name>
<evidence type="ECO:0000313" key="1">
    <source>
        <dbReference type="EMBL" id="EMO45883.1"/>
    </source>
</evidence>